<feature type="non-terminal residue" evidence="1">
    <location>
        <position position="1"/>
    </location>
</feature>
<organism evidence="1">
    <name type="scientific">marine sediment metagenome</name>
    <dbReference type="NCBI Taxonomy" id="412755"/>
    <lineage>
        <taxon>unclassified sequences</taxon>
        <taxon>metagenomes</taxon>
        <taxon>ecological metagenomes</taxon>
    </lineage>
</organism>
<comment type="caution">
    <text evidence="1">The sequence shown here is derived from an EMBL/GenBank/DDBJ whole genome shotgun (WGS) entry which is preliminary data.</text>
</comment>
<dbReference type="EMBL" id="BARS01022326">
    <property type="protein sequence ID" value="GAG13145.1"/>
    <property type="molecule type" value="Genomic_DNA"/>
</dbReference>
<name>X0V4W7_9ZZZZ</name>
<proteinExistence type="predicted"/>
<sequence>LHLLEKNGSRQGYLRENWRTEKFKDIIERYELVVHKVAP</sequence>
<protein>
    <submittedName>
        <fullName evidence="1">Uncharacterized protein</fullName>
    </submittedName>
</protein>
<gene>
    <name evidence="1" type="ORF">S01H1_35711</name>
</gene>
<reference evidence="1" key="1">
    <citation type="journal article" date="2014" name="Front. Microbiol.">
        <title>High frequency of phylogenetically diverse reductive dehalogenase-homologous genes in deep subseafloor sedimentary metagenomes.</title>
        <authorList>
            <person name="Kawai M."/>
            <person name="Futagami T."/>
            <person name="Toyoda A."/>
            <person name="Takaki Y."/>
            <person name="Nishi S."/>
            <person name="Hori S."/>
            <person name="Arai W."/>
            <person name="Tsubouchi T."/>
            <person name="Morono Y."/>
            <person name="Uchiyama I."/>
            <person name="Ito T."/>
            <person name="Fujiyama A."/>
            <person name="Inagaki F."/>
            <person name="Takami H."/>
        </authorList>
    </citation>
    <scope>NUCLEOTIDE SEQUENCE</scope>
    <source>
        <strain evidence="1">Expedition CK06-06</strain>
    </source>
</reference>
<dbReference type="AlphaFoldDB" id="X0V4W7"/>
<accession>X0V4W7</accession>
<evidence type="ECO:0000313" key="1">
    <source>
        <dbReference type="EMBL" id="GAG13145.1"/>
    </source>
</evidence>